<evidence type="ECO:0000313" key="2">
    <source>
        <dbReference type="EMBL" id="PGH36448.1"/>
    </source>
</evidence>
<dbReference type="Pfam" id="PF08634">
    <property type="entry name" value="Pet127"/>
    <property type="match status" value="1"/>
</dbReference>
<dbReference type="Proteomes" id="UP000226031">
    <property type="component" value="Unassembled WGS sequence"/>
</dbReference>
<feature type="compositionally biased region" description="Polar residues" evidence="1">
    <location>
        <begin position="181"/>
        <end position="196"/>
    </location>
</feature>
<dbReference type="InterPro" id="IPR013943">
    <property type="entry name" value="Pet127"/>
</dbReference>
<gene>
    <name evidence="2" type="ORF">GX50_00784</name>
</gene>
<accession>A0A2B7ZTC3</accession>
<proteinExistence type="predicted"/>
<feature type="region of interest" description="Disordered" evidence="1">
    <location>
        <begin position="39"/>
        <end position="113"/>
    </location>
</feature>
<dbReference type="STRING" id="73230.A0A2B7ZTC3"/>
<dbReference type="GO" id="GO:0000964">
    <property type="term" value="P:mitochondrial RNA 5'-end processing"/>
    <property type="evidence" value="ECO:0007669"/>
    <property type="project" value="TreeGrafter"/>
</dbReference>
<evidence type="ECO:0000313" key="3">
    <source>
        <dbReference type="Proteomes" id="UP000226031"/>
    </source>
</evidence>
<dbReference type="PANTHER" id="PTHR31014:SF0">
    <property type="entry name" value="MITOCHONDRIAL TRANSLATION SYSTEM COMPONENT PET127-RELATED"/>
    <property type="match status" value="1"/>
</dbReference>
<protein>
    <recommendedName>
        <fullName evidence="4">Mitochondrial mRNA processing protein PET127</fullName>
    </recommendedName>
</protein>
<dbReference type="AlphaFoldDB" id="A0A2B7ZTC3"/>
<feature type="region of interest" description="Disordered" evidence="1">
    <location>
        <begin position="132"/>
        <end position="157"/>
    </location>
</feature>
<organism evidence="2 3">
    <name type="scientific">[Emmonsia] crescens</name>
    <dbReference type="NCBI Taxonomy" id="73230"/>
    <lineage>
        <taxon>Eukaryota</taxon>
        <taxon>Fungi</taxon>
        <taxon>Dikarya</taxon>
        <taxon>Ascomycota</taxon>
        <taxon>Pezizomycotina</taxon>
        <taxon>Eurotiomycetes</taxon>
        <taxon>Eurotiomycetidae</taxon>
        <taxon>Onygenales</taxon>
        <taxon>Ajellomycetaceae</taxon>
        <taxon>Emergomyces</taxon>
    </lineage>
</organism>
<reference evidence="2 3" key="1">
    <citation type="submission" date="2017-10" db="EMBL/GenBank/DDBJ databases">
        <title>Comparative genomics in systemic dimorphic fungi from Ajellomycetaceae.</title>
        <authorList>
            <person name="Munoz J.F."/>
            <person name="Mcewen J.G."/>
            <person name="Clay O.K."/>
            <person name="Cuomo C.A."/>
        </authorList>
    </citation>
    <scope>NUCLEOTIDE SEQUENCE [LARGE SCALE GENOMIC DNA]</scope>
    <source>
        <strain evidence="2 3">UAMH4076</strain>
    </source>
</reference>
<keyword evidence="3" id="KW-1185">Reference proteome</keyword>
<evidence type="ECO:0000256" key="1">
    <source>
        <dbReference type="SAM" id="MobiDB-lite"/>
    </source>
</evidence>
<dbReference type="VEuPathDB" id="FungiDB:EMCG_05753"/>
<dbReference type="GO" id="GO:0005740">
    <property type="term" value="C:mitochondrial envelope"/>
    <property type="evidence" value="ECO:0007669"/>
    <property type="project" value="TreeGrafter"/>
</dbReference>
<feature type="region of interest" description="Disordered" evidence="1">
    <location>
        <begin position="170"/>
        <end position="202"/>
    </location>
</feature>
<name>A0A2B7ZTC3_9EURO</name>
<dbReference type="PANTHER" id="PTHR31014">
    <property type="entry name" value="MITOCHONDRIAL TRANSLATION SYSTEM COMPONENT PET127-RELATED"/>
    <property type="match status" value="1"/>
</dbReference>
<comment type="caution">
    <text evidence="2">The sequence shown here is derived from an EMBL/GenBank/DDBJ whole genome shotgun (WGS) entry which is preliminary data.</text>
</comment>
<dbReference type="EMBL" id="PDND01000008">
    <property type="protein sequence ID" value="PGH36448.1"/>
    <property type="molecule type" value="Genomic_DNA"/>
</dbReference>
<evidence type="ECO:0008006" key="4">
    <source>
        <dbReference type="Google" id="ProtNLM"/>
    </source>
</evidence>
<sequence>MLRRSLKSVTRPTGGFVCLSCLVAEVGLRTHPVPSFRRSLTTAPVNSEPTNPSVIANIKYPSPEQDIGGISSVLKASPGSGKKPKKKATKQKKAGKADNDKEPGKRKREIVIRNVGVQSSKKLDLHITAAKLKTRTSHDSPKQHRTSPPHHARQDGAIFDFVKDVQRLKNTEKRPVRNFSAPRSLQNKQEEPTTATRRTHSGILESTNVSLVPLSIEGAPVPRLSYGLERALFNPGVYHLQDPRTRVYNFDPYLGSIMPVKEFDFSALNEYITSSRDDGLRELAVRHGKKYIGSSSSMTSVLSHFHYLLSAWRPVNTSLVSQGFSDPNRNFTRILRAPSAVFLRYKDGVYAIDADKEFDNANILMNLGRSMEKLLTMPTEEFERFRKSSTDKVTPDAVAPETYHYTTCGNFLMRAQLDAYDPRLPGTGMFDLKTRAVVSIRMNTKNYDRGLGYQIKGRFGKWESFEREYFDMIRAAFLKYSLQVRVGRMDGIFVAFHNIERIFGFQYVSLPEMDLALHGQTDTALGDAEFQLSVSLWDKILAKATEKFPKQSLRLHFETRDTQIPCMYVFAEPVTDQQIDEIQNRNKAEIEAVQKKLLFPDELEQAGLMDGENATVQEGTSLQASAEPITDADASQSEIADFEAEITATTETCEPNVTSSEAPSDGAAEIPFDPLEDPPTKPIFAMAITVQSKVNGKPVERPNNIFTARDKWDVEYTFTTFTNPERAWAIYSACQRRREMSFSVDDDESIEDNAYQIHLQKISQQGRAWRKRQDKMEQETGTIVL</sequence>
<feature type="compositionally biased region" description="Polar residues" evidence="1">
    <location>
        <begin position="39"/>
        <end position="54"/>
    </location>
</feature>
<feature type="compositionally biased region" description="Basic residues" evidence="1">
    <location>
        <begin position="82"/>
        <end position="94"/>
    </location>
</feature>